<evidence type="ECO:0000313" key="13">
    <source>
        <dbReference type="EMBL" id="NGX96634.1"/>
    </source>
</evidence>
<comment type="function">
    <text evidence="1 11">Catalyzes the reversible adenylation of nicotinate mononucleotide (NaMN) to nicotinic acid adenine dinucleotide (NaAD).</text>
</comment>
<dbReference type="CDD" id="cd02165">
    <property type="entry name" value="NMNAT"/>
    <property type="match status" value="1"/>
</dbReference>
<comment type="catalytic activity">
    <reaction evidence="10 11">
        <text>nicotinate beta-D-ribonucleotide + ATP + H(+) = deamido-NAD(+) + diphosphate</text>
        <dbReference type="Rhea" id="RHEA:22860"/>
        <dbReference type="ChEBI" id="CHEBI:15378"/>
        <dbReference type="ChEBI" id="CHEBI:30616"/>
        <dbReference type="ChEBI" id="CHEBI:33019"/>
        <dbReference type="ChEBI" id="CHEBI:57502"/>
        <dbReference type="ChEBI" id="CHEBI:58437"/>
        <dbReference type="EC" id="2.7.7.18"/>
    </reaction>
</comment>
<evidence type="ECO:0000256" key="4">
    <source>
        <dbReference type="ARBA" id="ARBA00022642"/>
    </source>
</evidence>
<evidence type="ECO:0000256" key="2">
    <source>
        <dbReference type="ARBA" id="ARBA00005019"/>
    </source>
</evidence>
<sequence length="222" mass="24654">MTCAPVSDVPENDAISLPRALPPHADGMRIGLLGGSFNPPHEAHRAISLFAMKRLRLDRIWWLVSPGNPLKNNGSLHALRERMIAAQKVANHPRIAVSCLETVIGTRYTADTISYLRRRCSGVRFVWIMGADNLAQFNRWENWQHIASMVPIAVVDRPPDSFRALSSTAAQTLMPYRVDERSAGTLASRRAPAWTFLTGLKSSLSSTRLRNPDGSWKDASSQ</sequence>
<name>A0A7C9VNM3_9BRAD</name>
<evidence type="ECO:0000256" key="9">
    <source>
        <dbReference type="ARBA" id="ARBA00023027"/>
    </source>
</evidence>
<proteinExistence type="inferred from homology"/>
<evidence type="ECO:0000256" key="11">
    <source>
        <dbReference type="HAMAP-Rule" id="MF_00244"/>
    </source>
</evidence>
<keyword evidence="14" id="KW-1185">Reference proteome</keyword>
<dbReference type="UniPathway" id="UPA00253">
    <property type="reaction ID" value="UER00332"/>
</dbReference>
<dbReference type="HAMAP" id="MF_00244">
    <property type="entry name" value="NaMN_adenylyltr"/>
    <property type="match status" value="1"/>
</dbReference>
<dbReference type="InterPro" id="IPR004821">
    <property type="entry name" value="Cyt_trans-like"/>
</dbReference>
<dbReference type="InterPro" id="IPR014729">
    <property type="entry name" value="Rossmann-like_a/b/a_fold"/>
</dbReference>
<organism evidence="13 14">
    <name type="scientific">Candidatus Afipia apatlaquensis</name>
    <dbReference type="NCBI Taxonomy" id="2712852"/>
    <lineage>
        <taxon>Bacteria</taxon>
        <taxon>Pseudomonadati</taxon>
        <taxon>Pseudomonadota</taxon>
        <taxon>Alphaproteobacteria</taxon>
        <taxon>Hyphomicrobiales</taxon>
        <taxon>Nitrobacteraceae</taxon>
        <taxon>Afipia</taxon>
    </lineage>
</organism>
<keyword evidence="7 11" id="KW-0547">Nucleotide-binding</keyword>
<keyword evidence="6 11" id="KW-0548">Nucleotidyltransferase</keyword>
<comment type="caution">
    <text evidence="13">The sequence shown here is derived from an EMBL/GenBank/DDBJ whole genome shotgun (WGS) entry which is preliminary data.</text>
</comment>
<dbReference type="GO" id="GO:0004515">
    <property type="term" value="F:nicotinate-nucleotide adenylyltransferase activity"/>
    <property type="evidence" value="ECO:0007669"/>
    <property type="project" value="UniProtKB-UniRule"/>
</dbReference>
<dbReference type="GO" id="GO:0009435">
    <property type="term" value="P:NAD+ biosynthetic process"/>
    <property type="evidence" value="ECO:0007669"/>
    <property type="project" value="UniProtKB-UniRule"/>
</dbReference>
<keyword evidence="9 11" id="KW-0520">NAD</keyword>
<keyword evidence="8 11" id="KW-0067">ATP-binding</keyword>
<evidence type="ECO:0000256" key="7">
    <source>
        <dbReference type="ARBA" id="ARBA00022741"/>
    </source>
</evidence>
<dbReference type="PANTHER" id="PTHR39321">
    <property type="entry name" value="NICOTINATE-NUCLEOTIDE ADENYLYLTRANSFERASE-RELATED"/>
    <property type="match status" value="1"/>
</dbReference>
<dbReference type="AlphaFoldDB" id="A0A7C9VNM3"/>
<accession>A0A7C9VNM3</accession>
<evidence type="ECO:0000256" key="6">
    <source>
        <dbReference type="ARBA" id="ARBA00022695"/>
    </source>
</evidence>
<comment type="similarity">
    <text evidence="3 11">Belongs to the NadD family.</text>
</comment>
<evidence type="ECO:0000256" key="8">
    <source>
        <dbReference type="ARBA" id="ARBA00022840"/>
    </source>
</evidence>
<dbReference type="EMBL" id="JAAMRR010000810">
    <property type="protein sequence ID" value="NGX96634.1"/>
    <property type="molecule type" value="Genomic_DNA"/>
</dbReference>
<evidence type="ECO:0000256" key="5">
    <source>
        <dbReference type="ARBA" id="ARBA00022679"/>
    </source>
</evidence>
<dbReference type="Pfam" id="PF01467">
    <property type="entry name" value="CTP_transf_like"/>
    <property type="match status" value="1"/>
</dbReference>
<protein>
    <recommendedName>
        <fullName evidence="11">Probable nicotinate-nucleotide adenylyltransferase</fullName>
        <ecNumber evidence="11">2.7.7.18</ecNumber>
    </recommendedName>
    <alternativeName>
        <fullName evidence="11">Deamido-NAD(+) diphosphorylase</fullName>
    </alternativeName>
    <alternativeName>
        <fullName evidence="11">Deamido-NAD(+) pyrophosphorylase</fullName>
    </alternativeName>
    <alternativeName>
        <fullName evidence="11">Nicotinate mononucleotide adenylyltransferase</fullName>
        <shortName evidence="11">NaMN adenylyltransferase</shortName>
    </alternativeName>
</protein>
<evidence type="ECO:0000313" key="14">
    <source>
        <dbReference type="Proteomes" id="UP000480266"/>
    </source>
</evidence>
<feature type="domain" description="Cytidyltransferase-like" evidence="12">
    <location>
        <begin position="32"/>
        <end position="210"/>
    </location>
</feature>
<evidence type="ECO:0000256" key="10">
    <source>
        <dbReference type="ARBA" id="ARBA00048721"/>
    </source>
</evidence>
<keyword evidence="4 11" id="KW-0662">Pyridine nucleotide biosynthesis</keyword>
<keyword evidence="5 11" id="KW-0808">Transferase</keyword>
<dbReference type="NCBIfam" id="NF000845">
    <property type="entry name" value="PRK00071.2-4"/>
    <property type="match status" value="1"/>
</dbReference>
<dbReference type="InterPro" id="IPR005248">
    <property type="entry name" value="NadD/NMNAT"/>
</dbReference>
<dbReference type="NCBIfam" id="NF000843">
    <property type="entry name" value="PRK00071.2-2"/>
    <property type="match status" value="1"/>
</dbReference>
<comment type="pathway">
    <text evidence="2 11">Cofactor biosynthesis; NAD(+) biosynthesis; deamido-NAD(+) from nicotinate D-ribonucleotide: step 1/1.</text>
</comment>
<dbReference type="EC" id="2.7.7.18" evidence="11"/>
<gene>
    <name evidence="11" type="primary">nadD</name>
    <name evidence="13" type="ORF">G4V63_15875</name>
</gene>
<evidence type="ECO:0000256" key="1">
    <source>
        <dbReference type="ARBA" id="ARBA00002324"/>
    </source>
</evidence>
<evidence type="ECO:0000259" key="12">
    <source>
        <dbReference type="Pfam" id="PF01467"/>
    </source>
</evidence>
<evidence type="ECO:0000256" key="3">
    <source>
        <dbReference type="ARBA" id="ARBA00009014"/>
    </source>
</evidence>
<dbReference type="Gene3D" id="3.40.50.620">
    <property type="entry name" value="HUPs"/>
    <property type="match status" value="1"/>
</dbReference>
<reference evidence="13" key="1">
    <citation type="submission" date="2020-02" db="EMBL/GenBank/DDBJ databases">
        <title>Draft genome sequence of Candidatus Afipia apatlaquensis IBT-C3, a potential strain for decolorization of textile dyes.</title>
        <authorList>
            <person name="Sanchez-Reyes A."/>
            <person name="Breton-Deval L."/>
            <person name="Mangelson H."/>
            <person name="Sanchez-Flores A."/>
        </authorList>
    </citation>
    <scope>NUCLEOTIDE SEQUENCE [LARGE SCALE GENOMIC DNA]</scope>
    <source>
        <strain evidence="13">IBT-C3</strain>
    </source>
</reference>
<dbReference type="SUPFAM" id="SSF52374">
    <property type="entry name" value="Nucleotidylyl transferase"/>
    <property type="match status" value="1"/>
</dbReference>
<dbReference type="PANTHER" id="PTHR39321:SF3">
    <property type="entry name" value="PHOSPHOPANTETHEINE ADENYLYLTRANSFERASE"/>
    <property type="match status" value="1"/>
</dbReference>
<dbReference type="Proteomes" id="UP000480266">
    <property type="component" value="Unassembled WGS sequence"/>
</dbReference>
<dbReference type="NCBIfam" id="NF000846">
    <property type="entry name" value="PRK00071.2-5"/>
    <property type="match status" value="1"/>
</dbReference>
<dbReference type="GO" id="GO:0005524">
    <property type="term" value="F:ATP binding"/>
    <property type="evidence" value="ECO:0007669"/>
    <property type="project" value="UniProtKB-KW"/>
</dbReference>